<gene>
    <name evidence="1" type="ORF">BDR25DRAFT_330323</name>
</gene>
<dbReference type="Proteomes" id="UP000799755">
    <property type="component" value="Unassembled WGS sequence"/>
</dbReference>
<proteinExistence type="predicted"/>
<organism evidence="1 2">
    <name type="scientific">Lindgomyces ingoldianus</name>
    <dbReference type="NCBI Taxonomy" id="673940"/>
    <lineage>
        <taxon>Eukaryota</taxon>
        <taxon>Fungi</taxon>
        <taxon>Dikarya</taxon>
        <taxon>Ascomycota</taxon>
        <taxon>Pezizomycotina</taxon>
        <taxon>Dothideomycetes</taxon>
        <taxon>Pleosporomycetidae</taxon>
        <taxon>Pleosporales</taxon>
        <taxon>Lindgomycetaceae</taxon>
        <taxon>Lindgomyces</taxon>
    </lineage>
</organism>
<evidence type="ECO:0000313" key="2">
    <source>
        <dbReference type="Proteomes" id="UP000799755"/>
    </source>
</evidence>
<reference evidence="1" key="1">
    <citation type="journal article" date="2020" name="Stud. Mycol.">
        <title>101 Dothideomycetes genomes: a test case for predicting lifestyles and emergence of pathogens.</title>
        <authorList>
            <person name="Haridas S."/>
            <person name="Albert R."/>
            <person name="Binder M."/>
            <person name="Bloem J."/>
            <person name="Labutti K."/>
            <person name="Salamov A."/>
            <person name="Andreopoulos B."/>
            <person name="Baker S."/>
            <person name="Barry K."/>
            <person name="Bills G."/>
            <person name="Bluhm B."/>
            <person name="Cannon C."/>
            <person name="Castanera R."/>
            <person name="Culley D."/>
            <person name="Daum C."/>
            <person name="Ezra D."/>
            <person name="Gonzalez J."/>
            <person name="Henrissat B."/>
            <person name="Kuo A."/>
            <person name="Liang C."/>
            <person name="Lipzen A."/>
            <person name="Lutzoni F."/>
            <person name="Magnuson J."/>
            <person name="Mondo S."/>
            <person name="Nolan M."/>
            <person name="Ohm R."/>
            <person name="Pangilinan J."/>
            <person name="Park H.-J."/>
            <person name="Ramirez L."/>
            <person name="Alfaro M."/>
            <person name="Sun H."/>
            <person name="Tritt A."/>
            <person name="Yoshinaga Y."/>
            <person name="Zwiers L.-H."/>
            <person name="Turgeon B."/>
            <person name="Goodwin S."/>
            <person name="Spatafora J."/>
            <person name="Crous P."/>
            <person name="Grigoriev I."/>
        </authorList>
    </citation>
    <scope>NUCLEOTIDE SEQUENCE</scope>
    <source>
        <strain evidence="1">ATCC 200398</strain>
    </source>
</reference>
<dbReference type="EMBL" id="MU003492">
    <property type="protein sequence ID" value="KAF2477590.1"/>
    <property type="molecule type" value="Genomic_DNA"/>
</dbReference>
<evidence type="ECO:0000313" key="1">
    <source>
        <dbReference type="EMBL" id="KAF2477590.1"/>
    </source>
</evidence>
<name>A0ACB6RGX1_9PLEO</name>
<protein>
    <submittedName>
        <fullName evidence="1">Cytochrome P450, variant</fullName>
    </submittedName>
</protein>
<sequence length="524" mass="60032">MSFLPCVLVAGTFVIYLVVCLYRLFFSSITKFPGPRLAACTFWVEFWYDVVRDGRFGWKIQEWHRRYGPIIRINPSEIHVSDPTFYHTLYVASSVRQTNKWSFSAQMFGTTSASVGTVDHKLHKLRRAALNSYFAQKKSAALEQKVRQFVDRLVERLGESRWTNNPVNLVDAFTALTADIIGEVVFGTSFGLLEKEKWEIGGGKERHMFMMQLSRNTHLMKQVPWIYGIMKKVPRRVLKLVHPLTKELFELQDWIADKIHTAENRRPIAPNKMNWKDCGDGQEEGQDQERCLLDELIVSPHLPAPERSLQRLAEECLTLLGAGTVTTAWTLSVTTYHILANADVHSKLCAELVSLPQAYSYHDLYRLPYLSAVIHEGLRLSHGTSHRLARISPSVSLNFQDWEIPPGVPISMTSMYNIHLNSTVFPFPYVFDPQRWLGTVEDVKERRKWLVPFSTGSRMCVGLPLAYLELFLALGAMFRAGGEGKGKLINLELFETKERDVQVERDWFNPAPWEGSKGVRVLVR</sequence>
<keyword evidence="2" id="KW-1185">Reference proteome</keyword>
<accession>A0ACB6RGX1</accession>
<comment type="caution">
    <text evidence="1">The sequence shown here is derived from an EMBL/GenBank/DDBJ whole genome shotgun (WGS) entry which is preliminary data.</text>
</comment>